<keyword evidence="3 6" id="KW-0378">Hydrolase</keyword>
<sequence>MDSVRASIHGNKPDVLPYTGKGVGIAVLDTGIFPHIDFLLPINRIAAFRDFVYRNPGPYDDHGHGTHICGICGGSGAASLGRYRGIAPKSHLIVGKILDRRGNGNLPDILEGVRWVIATMSLYHTRILNISAGTFSPRKADSVLVQAVNEAWEAGLVVVAAAGNNGPAPMSVTAPGTSQKIITVGSSDDQKPVYIHGEKISDFSGRGPTSEQVSKPDVTAPGCYIMSCNNRLFNGRYTYTPRSGTSMSTAIVSGCIALLLEKYPSMTNNDVKERLKDGCQDLGLDKNHQGFGLIDLARFL</sequence>
<evidence type="ECO:0000256" key="2">
    <source>
        <dbReference type="ARBA" id="ARBA00022670"/>
    </source>
</evidence>
<dbReference type="CDD" id="cd07487">
    <property type="entry name" value="Peptidases_S8_1"/>
    <property type="match status" value="1"/>
</dbReference>
<dbReference type="InterPro" id="IPR036852">
    <property type="entry name" value="Peptidase_S8/S53_dom_sf"/>
</dbReference>
<evidence type="ECO:0000313" key="8">
    <source>
        <dbReference type="EMBL" id="MBB5265112.1"/>
    </source>
</evidence>
<comment type="caution">
    <text evidence="8">The sequence shown here is derived from an EMBL/GenBank/DDBJ whole genome shotgun (WGS) entry which is preliminary data.</text>
</comment>
<dbReference type="Proteomes" id="UP000543642">
    <property type="component" value="Unassembled WGS sequence"/>
</dbReference>
<evidence type="ECO:0000256" key="1">
    <source>
        <dbReference type="ARBA" id="ARBA00011073"/>
    </source>
</evidence>
<feature type="domain" description="Peptidase S8/S53" evidence="7">
    <location>
        <begin position="20"/>
        <end position="292"/>
    </location>
</feature>
<proteinExistence type="inferred from homology"/>
<dbReference type="PROSITE" id="PS00136">
    <property type="entry name" value="SUBTILASE_ASP"/>
    <property type="match status" value="1"/>
</dbReference>
<dbReference type="InterPro" id="IPR000209">
    <property type="entry name" value="Peptidase_S8/S53_dom"/>
</dbReference>
<evidence type="ECO:0000256" key="3">
    <source>
        <dbReference type="ARBA" id="ARBA00022801"/>
    </source>
</evidence>
<dbReference type="SUPFAM" id="SSF52743">
    <property type="entry name" value="Subtilisin-like"/>
    <property type="match status" value="1"/>
</dbReference>
<dbReference type="RefSeq" id="WP_183774621.1">
    <property type="nucleotide sequence ID" value="NZ_JACHFW010000009.1"/>
</dbReference>
<comment type="similarity">
    <text evidence="1 6">Belongs to the peptidase S8 family.</text>
</comment>
<feature type="active site" description="Charge relay system" evidence="5 6">
    <location>
        <position position="29"/>
    </location>
</feature>
<evidence type="ECO:0000313" key="9">
    <source>
        <dbReference type="Proteomes" id="UP000543642"/>
    </source>
</evidence>
<dbReference type="AlphaFoldDB" id="A0A7W8HB32"/>
<dbReference type="EC" id="3.4.21.-" evidence="8"/>
<dbReference type="PRINTS" id="PR00723">
    <property type="entry name" value="SUBTILISIN"/>
</dbReference>
<evidence type="ECO:0000256" key="5">
    <source>
        <dbReference type="PIRSR" id="PIRSR615500-1"/>
    </source>
</evidence>
<evidence type="ECO:0000256" key="6">
    <source>
        <dbReference type="PROSITE-ProRule" id="PRU01240"/>
    </source>
</evidence>
<dbReference type="EMBL" id="JACHFW010000009">
    <property type="protein sequence ID" value="MBB5265112.1"/>
    <property type="molecule type" value="Genomic_DNA"/>
</dbReference>
<dbReference type="InterPro" id="IPR015500">
    <property type="entry name" value="Peptidase_S8_subtilisin-rel"/>
</dbReference>
<dbReference type="GO" id="GO:0004252">
    <property type="term" value="F:serine-type endopeptidase activity"/>
    <property type="evidence" value="ECO:0007669"/>
    <property type="project" value="UniProtKB-UniRule"/>
</dbReference>
<feature type="active site" description="Charge relay system" evidence="5 6">
    <location>
        <position position="246"/>
    </location>
</feature>
<gene>
    <name evidence="8" type="ORF">HNP82_002251</name>
</gene>
<name>A0A7W8HB32_9FIRM</name>
<keyword evidence="9" id="KW-1185">Reference proteome</keyword>
<accession>A0A7W8HB32</accession>
<evidence type="ECO:0000259" key="7">
    <source>
        <dbReference type="Pfam" id="PF00082"/>
    </source>
</evidence>
<evidence type="ECO:0000256" key="4">
    <source>
        <dbReference type="ARBA" id="ARBA00022825"/>
    </source>
</evidence>
<keyword evidence="2 6" id="KW-0645">Protease</keyword>
<dbReference type="GO" id="GO:0006508">
    <property type="term" value="P:proteolysis"/>
    <property type="evidence" value="ECO:0007669"/>
    <property type="project" value="UniProtKB-KW"/>
</dbReference>
<dbReference type="PROSITE" id="PS51892">
    <property type="entry name" value="SUBTILASE"/>
    <property type="match status" value="1"/>
</dbReference>
<dbReference type="InterPro" id="IPR023827">
    <property type="entry name" value="Peptidase_S8_Asp-AS"/>
</dbReference>
<dbReference type="Pfam" id="PF00082">
    <property type="entry name" value="Peptidase_S8"/>
    <property type="match status" value="1"/>
</dbReference>
<reference evidence="8 9" key="1">
    <citation type="submission" date="2020-08" db="EMBL/GenBank/DDBJ databases">
        <title>Genomic Encyclopedia of Type Strains, Phase IV (KMG-IV): sequencing the most valuable type-strain genomes for metagenomic binning, comparative biology and taxonomic classification.</title>
        <authorList>
            <person name="Goeker M."/>
        </authorList>
    </citation>
    <scope>NUCLEOTIDE SEQUENCE [LARGE SCALE GENOMIC DNA]</scope>
    <source>
        <strain evidence="8 9">DSM 106146</strain>
    </source>
</reference>
<feature type="active site" description="Charge relay system" evidence="5 6">
    <location>
        <position position="64"/>
    </location>
</feature>
<dbReference type="Gene3D" id="3.40.50.200">
    <property type="entry name" value="Peptidase S8/S53 domain"/>
    <property type="match status" value="1"/>
</dbReference>
<protein>
    <submittedName>
        <fullName evidence="8">Serine protease AprX</fullName>
        <ecNumber evidence="8">3.4.21.-</ecNumber>
    </submittedName>
</protein>
<dbReference type="PANTHER" id="PTHR43806">
    <property type="entry name" value="PEPTIDASE S8"/>
    <property type="match status" value="1"/>
</dbReference>
<keyword evidence="4 6" id="KW-0720">Serine protease</keyword>
<dbReference type="PANTHER" id="PTHR43806:SF65">
    <property type="entry name" value="SERINE PROTEASE APRX"/>
    <property type="match status" value="1"/>
</dbReference>
<organism evidence="8 9">
    <name type="scientific">Catenibacillus scindens</name>
    <dbReference type="NCBI Taxonomy" id="673271"/>
    <lineage>
        <taxon>Bacteria</taxon>
        <taxon>Bacillati</taxon>
        <taxon>Bacillota</taxon>
        <taxon>Clostridia</taxon>
        <taxon>Lachnospirales</taxon>
        <taxon>Lachnospiraceae</taxon>
        <taxon>Catenibacillus</taxon>
    </lineage>
</organism>
<dbReference type="InterPro" id="IPR050131">
    <property type="entry name" value="Peptidase_S8_subtilisin-like"/>
</dbReference>